<feature type="non-terminal residue" evidence="2">
    <location>
        <position position="31"/>
    </location>
</feature>
<evidence type="ECO:0000256" key="1">
    <source>
        <dbReference type="SAM" id="MobiDB-lite"/>
    </source>
</evidence>
<comment type="caution">
    <text evidence="2">The sequence shown here is derived from an EMBL/GenBank/DDBJ whole genome shotgun (WGS) entry which is preliminary data.</text>
</comment>
<accession>F3CE83</accession>
<dbReference type="EMBL" id="ADWY01001869">
    <property type="protein sequence ID" value="EGH17575.1"/>
    <property type="molecule type" value="Genomic_DNA"/>
</dbReference>
<dbReference type="Proteomes" id="UP000005466">
    <property type="component" value="Unassembled WGS sequence"/>
</dbReference>
<reference evidence="2 3" key="1">
    <citation type="journal article" date="2011" name="PLoS Pathog.">
        <title>Dynamic evolution of pathogenicity revealed by sequencing and comparative genomics of 19 Pseudomonas syringae isolates.</title>
        <authorList>
            <person name="Baltrus D.A."/>
            <person name="Nishimura M.T."/>
            <person name="Romanchuk A."/>
            <person name="Chang J.H."/>
            <person name="Mukhtar M.S."/>
            <person name="Cherkis K."/>
            <person name="Roach J."/>
            <person name="Grant S.R."/>
            <person name="Jones C.D."/>
            <person name="Dangl J.L."/>
        </authorList>
    </citation>
    <scope>NUCLEOTIDE SEQUENCE [LARGE SCALE GENOMIC DNA]</scope>
    <source>
        <strain evidence="3">race 4</strain>
    </source>
</reference>
<feature type="region of interest" description="Disordered" evidence="1">
    <location>
        <begin position="1"/>
        <end position="31"/>
    </location>
</feature>
<gene>
    <name evidence="2" type="ORF">Pgy4_31926</name>
</gene>
<protein>
    <submittedName>
        <fullName evidence="2">Uncharacterized protein</fullName>
    </submittedName>
</protein>
<name>F3CE83_PSESG</name>
<dbReference type="AlphaFoldDB" id="F3CE83"/>
<proteinExistence type="predicted"/>
<organism evidence="2 3">
    <name type="scientific">Pseudomonas savastanoi pv. glycinea str. race 4</name>
    <dbReference type="NCBI Taxonomy" id="875330"/>
    <lineage>
        <taxon>Bacteria</taxon>
        <taxon>Pseudomonadati</taxon>
        <taxon>Pseudomonadota</taxon>
        <taxon>Gammaproteobacteria</taxon>
        <taxon>Pseudomonadales</taxon>
        <taxon>Pseudomonadaceae</taxon>
        <taxon>Pseudomonas</taxon>
    </lineage>
</organism>
<sequence length="31" mass="3455">MEMPESRGSGGFIRKTSLDELPQLFNEAARS</sequence>
<evidence type="ECO:0000313" key="3">
    <source>
        <dbReference type="Proteomes" id="UP000005466"/>
    </source>
</evidence>
<evidence type="ECO:0000313" key="2">
    <source>
        <dbReference type="EMBL" id="EGH17575.1"/>
    </source>
</evidence>
<dbReference type="HOGENOM" id="CLU_3400776_0_0_6"/>